<dbReference type="Pfam" id="PF01510">
    <property type="entry name" value="Amidase_2"/>
    <property type="match status" value="1"/>
</dbReference>
<dbReference type="SUPFAM" id="SSF55846">
    <property type="entry name" value="N-acetylmuramoyl-L-alanine amidase-like"/>
    <property type="match status" value="1"/>
</dbReference>
<name>A0ABW2WUL6_9ACTN</name>
<feature type="domain" description="Peptidoglycan recognition protein family" evidence="4">
    <location>
        <begin position="79"/>
        <end position="228"/>
    </location>
</feature>
<dbReference type="PANTHER" id="PTHR11022">
    <property type="entry name" value="PEPTIDOGLYCAN RECOGNITION PROTEIN"/>
    <property type="match status" value="1"/>
</dbReference>
<dbReference type="InterPro" id="IPR015510">
    <property type="entry name" value="PGRP"/>
</dbReference>
<comment type="caution">
    <text evidence="5">The sequence shown here is derived from an EMBL/GenBank/DDBJ whole genome shotgun (WGS) entry which is preliminary data.</text>
</comment>
<proteinExistence type="inferred from homology"/>
<evidence type="ECO:0000259" key="4">
    <source>
        <dbReference type="SMART" id="SM00701"/>
    </source>
</evidence>
<evidence type="ECO:0000256" key="2">
    <source>
        <dbReference type="SAM" id="MobiDB-lite"/>
    </source>
</evidence>
<accession>A0ABW2WUL6</accession>
<feature type="signal peptide" evidence="3">
    <location>
        <begin position="1"/>
        <end position="20"/>
    </location>
</feature>
<evidence type="ECO:0000256" key="3">
    <source>
        <dbReference type="SAM" id="SignalP"/>
    </source>
</evidence>
<dbReference type="EMBL" id="JBHTGL010000008">
    <property type="protein sequence ID" value="MFD0625226.1"/>
    <property type="molecule type" value="Genomic_DNA"/>
</dbReference>
<dbReference type="InterPro" id="IPR036505">
    <property type="entry name" value="Amidase/PGRP_sf"/>
</dbReference>
<comment type="similarity">
    <text evidence="1">Belongs to the N-acetylmuramoyl-L-alanine amidase 2 family.</text>
</comment>
<dbReference type="CDD" id="cd06583">
    <property type="entry name" value="PGRP"/>
    <property type="match status" value="1"/>
</dbReference>
<feature type="chain" id="PRO_5046636123" evidence="3">
    <location>
        <begin position="21"/>
        <end position="299"/>
    </location>
</feature>
<evidence type="ECO:0000313" key="5">
    <source>
        <dbReference type="EMBL" id="MFD0625226.1"/>
    </source>
</evidence>
<gene>
    <name evidence="5" type="ORF">ACFQ2K_23210</name>
</gene>
<reference evidence="6" key="1">
    <citation type="journal article" date="2019" name="Int. J. Syst. Evol. Microbiol.">
        <title>The Global Catalogue of Microorganisms (GCM) 10K type strain sequencing project: providing services to taxonomists for standard genome sequencing and annotation.</title>
        <authorList>
            <consortium name="The Broad Institute Genomics Platform"/>
            <consortium name="The Broad Institute Genome Sequencing Center for Infectious Disease"/>
            <person name="Wu L."/>
            <person name="Ma J."/>
        </authorList>
    </citation>
    <scope>NUCLEOTIDE SEQUENCE [LARGE SCALE GENOMIC DNA]</scope>
    <source>
        <strain evidence="6">JCM 12607</strain>
    </source>
</reference>
<keyword evidence="6" id="KW-1185">Reference proteome</keyword>
<organism evidence="5 6">
    <name type="scientific">Streptomyces sanglieri</name>
    <dbReference type="NCBI Taxonomy" id="193460"/>
    <lineage>
        <taxon>Bacteria</taxon>
        <taxon>Bacillati</taxon>
        <taxon>Actinomycetota</taxon>
        <taxon>Actinomycetes</taxon>
        <taxon>Kitasatosporales</taxon>
        <taxon>Streptomycetaceae</taxon>
        <taxon>Streptomyces</taxon>
    </lineage>
</organism>
<dbReference type="SMART" id="SM00701">
    <property type="entry name" value="PGRP"/>
    <property type="match status" value="1"/>
</dbReference>
<dbReference type="InterPro" id="IPR006619">
    <property type="entry name" value="PGRP_domain_met/bac"/>
</dbReference>
<keyword evidence="3" id="KW-0732">Signal</keyword>
<evidence type="ECO:0000256" key="1">
    <source>
        <dbReference type="ARBA" id="ARBA00007553"/>
    </source>
</evidence>
<evidence type="ECO:0000313" key="6">
    <source>
        <dbReference type="Proteomes" id="UP001596915"/>
    </source>
</evidence>
<dbReference type="InterPro" id="IPR002502">
    <property type="entry name" value="Amidase_domain"/>
</dbReference>
<dbReference type="PANTHER" id="PTHR11022:SF41">
    <property type="entry name" value="PEPTIDOGLYCAN-RECOGNITION PROTEIN LC-RELATED"/>
    <property type="match status" value="1"/>
</dbReference>
<dbReference type="Gene3D" id="3.40.80.10">
    <property type="entry name" value="Peptidoglycan recognition protein-like"/>
    <property type="match status" value="1"/>
</dbReference>
<feature type="region of interest" description="Disordered" evidence="2">
    <location>
        <begin position="276"/>
        <end position="299"/>
    </location>
</feature>
<sequence>MRLYRIALWATVPIALPLLAAPAGVTAARAVRDTAPEGPLSVWQPEAAAQPVVPVVDAASPFPALGAASMALPRVVPRPAIVSRAQWRADETKRDPHAHYAGGVRAVFIHHTDTPNGYDCADVPRTLRNLYTGQTRDRSWGDLGYNFLVDKCGTIYEGRAGGTDRPVVGSHTLGFNQGTTGIAAIGTFGPGAPVPAAMEHAIAALAAWKLGLGDVDPAGKVRLTSTNGKSRYAKGTSAEFDAISGHRDGFATSCPGEALLARLPAIRTLAASLQGRLSPRTPSGTRFAVSLGSPRRGGE</sequence>
<protein>
    <submittedName>
        <fullName evidence="5">Peptidoglycan recognition protein</fullName>
    </submittedName>
</protein>
<dbReference type="Proteomes" id="UP001596915">
    <property type="component" value="Unassembled WGS sequence"/>
</dbReference>